<evidence type="ECO:0000313" key="5">
    <source>
        <dbReference type="EMBL" id="MBD3867803.1"/>
    </source>
</evidence>
<dbReference type="InterPro" id="IPR036390">
    <property type="entry name" value="WH_DNA-bd_sf"/>
</dbReference>
<dbReference type="PRINTS" id="PR00035">
    <property type="entry name" value="HTHGNTR"/>
</dbReference>
<dbReference type="InterPro" id="IPR036388">
    <property type="entry name" value="WH-like_DNA-bd_sf"/>
</dbReference>
<keyword evidence="2" id="KW-0238">DNA-binding</keyword>
<evidence type="ECO:0000256" key="1">
    <source>
        <dbReference type="ARBA" id="ARBA00023015"/>
    </source>
</evidence>
<dbReference type="PANTHER" id="PTHR38445">
    <property type="entry name" value="HTH-TYPE TRANSCRIPTIONAL REPRESSOR YTRA"/>
    <property type="match status" value="1"/>
</dbReference>
<organism evidence="5 6">
    <name type="scientific">Candidatus Polarisedimenticola svalbardensis</name>
    <dbReference type="NCBI Taxonomy" id="2886004"/>
    <lineage>
        <taxon>Bacteria</taxon>
        <taxon>Pseudomonadati</taxon>
        <taxon>Acidobacteriota</taxon>
        <taxon>Candidatus Polarisedimenticolia</taxon>
        <taxon>Candidatus Polarisedimenticolales</taxon>
        <taxon>Candidatus Polarisedimenticolaceae</taxon>
        <taxon>Candidatus Polarisedimenticola</taxon>
    </lineage>
</organism>
<gene>
    <name evidence="5" type="ORF">IFK94_06750</name>
</gene>
<dbReference type="EMBL" id="JACXWD010000016">
    <property type="protein sequence ID" value="MBD3867803.1"/>
    <property type="molecule type" value="Genomic_DNA"/>
</dbReference>
<dbReference type="Proteomes" id="UP000648239">
    <property type="component" value="Unassembled WGS sequence"/>
</dbReference>
<comment type="caution">
    <text evidence="5">The sequence shown here is derived from an EMBL/GenBank/DDBJ whole genome shotgun (WGS) entry which is preliminary data.</text>
</comment>
<dbReference type="InterPro" id="IPR000524">
    <property type="entry name" value="Tscrpt_reg_HTH_GntR"/>
</dbReference>
<dbReference type="AlphaFoldDB" id="A0A8J6XTZ2"/>
<dbReference type="PANTHER" id="PTHR38445:SF9">
    <property type="entry name" value="HTH-TYPE TRANSCRIPTIONAL REPRESSOR YTRA"/>
    <property type="match status" value="1"/>
</dbReference>
<dbReference type="Gene3D" id="1.10.10.10">
    <property type="entry name" value="Winged helix-like DNA-binding domain superfamily/Winged helix DNA-binding domain"/>
    <property type="match status" value="1"/>
</dbReference>
<feature type="domain" description="HTH gntR-type" evidence="4">
    <location>
        <begin position="11"/>
        <end position="79"/>
    </location>
</feature>
<dbReference type="Pfam" id="PF00392">
    <property type="entry name" value="GntR"/>
    <property type="match status" value="1"/>
</dbReference>
<keyword evidence="1" id="KW-0805">Transcription regulation</keyword>
<dbReference type="GO" id="GO:0003700">
    <property type="term" value="F:DNA-binding transcription factor activity"/>
    <property type="evidence" value="ECO:0007669"/>
    <property type="project" value="InterPro"/>
</dbReference>
<evidence type="ECO:0000256" key="3">
    <source>
        <dbReference type="ARBA" id="ARBA00023163"/>
    </source>
</evidence>
<accession>A0A8J6XTZ2</accession>
<proteinExistence type="predicted"/>
<keyword evidence="3" id="KW-0804">Transcription</keyword>
<dbReference type="SMART" id="SM00345">
    <property type="entry name" value="HTH_GNTR"/>
    <property type="match status" value="1"/>
</dbReference>
<reference evidence="5 6" key="1">
    <citation type="submission" date="2020-08" db="EMBL/GenBank/DDBJ databases">
        <title>Acidobacteriota in marine sediments use diverse sulfur dissimilation pathways.</title>
        <authorList>
            <person name="Wasmund K."/>
        </authorList>
    </citation>
    <scope>NUCLEOTIDE SEQUENCE [LARGE SCALE GENOMIC DNA]</scope>
    <source>
        <strain evidence="5">MAG AM4</strain>
    </source>
</reference>
<dbReference type="CDD" id="cd07377">
    <property type="entry name" value="WHTH_GntR"/>
    <property type="match status" value="1"/>
</dbReference>
<sequence length="134" mass="14966">MELNLDPTSPVPLYLQMVEQVRNLIAIGSLRPGDRLPPVRDLAARARVNRNTAARAVQRLEQDGLVQARVGQGTYILDRPGQIDPQVRDQAVDDLMDRVVREAATLGVPLEELGWRFSRRVEAFRTIRLEGGAS</sequence>
<dbReference type="SUPFAM" id="SSF46785">
    <property type="entry name" value="Winged helix' DNA-binding domain"/>
    <property type="match status" value="1"/>
</dbReference>
<protein>
    <submittedName>
        <fullName evidence="5">GntR family transcriptional regulator</fullName>
    </submittedName>
</protein>
<evidence type="ECO:0000259" key="4">
    <source>
        <dbReference type="PROSITE" id="PS50949"/>
    </source>
</evidence>
<dbReference type="GO" id="GO:0003677">
    <property type="term" value="F:DNA binding"/>
    <property type="evidence" value="ECO:0007669"/>
    <property type="project" value="UniProtKB-KW"/>
</dbReference>
<evidence type="ECO:0000313" key="6">
    <source>
        <dbReference type="Proteomes" id="UP000648239"/>
    </source>
</evidence>
<dbReference type="PROSITE" id="PS50949">
    <property type="entry name" value="HTH_GNTR"/>
    <property type="match status" value="1"/>
</dbReference>
<name>A0A8J6XTZ2_9BACT</name>
<evidence type="ECO:0000256" key="2">
    <source>
        <dbReference type="ARBA" id="ARBA00023125"/>
    </source>
</evidence>